<dbReference type="EMBL" id="VIVL01000021">
    <property type="protein sequence ID" value="TWD73617.1"/>
    <property type="molecule type" value="Genomic_DNA"/>
</dbReference>
<proteinExistence type="inferred from homology"/>
<dbReference type="PANTHER" id="PTHR13903">
    <property type="entry name" value="PIRIN-RELATED"/>
    <property type="match status" value="1"/>
</dbReference>
<evidence type="ECO:0000256" key="1">
    <source>
        <dbReference type="ARBA" id="ARBA00008416"/>
    </source>
</evidence>
<evidence type="ECO:0000259" key="5">
    <source>
        <dbReference type="Pfam" id="PF05726"/>
    </source>
</evidence>
<dbReference type="InterPro" id="IPR008778">
    <property type="entry name" value="Pirin_C_dom"/>
</dbReference>
<evidence type="ECO:0000256" key="2">
    <source>
        <dbReference type="PIRSR" id="PIRSR006232-1"/>
    </source>
</evidence>
<feature type="binding site" evidence="2">
    <location>
        <position position="126"/>
    </location>
    <ligand>
        <name>Fe cation</name>
        <dbReference type="ChEBI" id="CHEBI:24875"/>
    </ligand>
</feature>
<dbReference type="InterPro" id="IPR014710">
    <property type="entry name" value="RmlC-like_jellyroll"/>
</dbReference>
<protein>
    <recommendedName>
        <fullName evidence="8">Pirin family protein</fullName>
    </recommendedName>
</protein>
<dbReference type="RefSeq" id="WP_145747626.1">
    <property type="nucleotide sequence ID" value="NZ_VIVL01000021.1"/>
</dbReference>
<dbReference type="SUPFAM" id="SSF51182">
    <property type="entry name" value="RmlC-like cupins"/>
    <property type="match status" value="1"/>
</dbReference>
<comment type="caution">
    <text evidence="6">The sequence shown here is derived from an EMBL/GenBank/DDBJ whole genome shotgun (WGS) entry which is preliminary data.</text>
</comment>
<name>A0A561B453_9BURK</name>
<evidence type="ECO:0008006" key="8">
    <source>
        <dbReference type="Google" id="ProtNLM"/>
    </source>
</evidence>
<dbReference type="OrthoDB" id="321327at2"/>
<dbReference type="Gene3D" id="2.60.120.10">
    <property type="entry name" value="Jelly Rolls"/>
    <property type="match status" value="2"/>
</dbReference>
<evidence type="ECO:0000313" key="7">
    <source>
        <dbReference type="Proteomes" id="UP000319722"/>
    </source>
</evidence>
<feature type="binding site" evidence="2">
    <location>
        <position position="124"/>
    </location>
    <ligand>
        <name>Fe cation</name>
        <dbReference type="ChEBI" id="CHEBI:24875"/>
    </ligand>
</feature>
<comment type="cofactor">
    <cofactor evidence="2">
        <name>Fe cation</name>
        <dbReference type="ChEBI" id="CHEBI:24875"/>
    </cofactor>
    <text evidence="2">Binds 1 Fe cation per subunit.</text>
</comment>
<dbReference type="InterPro" id="IPR003829">
    <property type="entry name" value="Pirin_N_dom"/>
</dbReference>
<dbReference type="CDD" id="cd02909">
    <property type="entry name" value="cupin_pirin_N"/>
    <property type="match status" value="1"/>
</dbReference>
<dbReference type="Pfam" id="PF02678">
    <property type="entry name" value="Pirin"/>
    <property type="match status" value="1"/>
</dbReference>
<dbReference type="AlphaFoldDB" id="A0A561B453"/>
<comment type="similarity">
    <text evidence="1 3">Belongs to the pirin family.</text>
</comment>
<dbReference type="InterPro" id="IPR012093">
    <property type="entry name" value="Pirin"/>
</dbReference>
<dbReference type="GO" id="GO:0046872">
    <property type="term" value="F:metal ion binding"/>
    <property type="evidence" value="ECO:0007669"/>
    <property type="project" value="UniProtKB-KW"/>
</dbReference>
<dbReference type="InterPro" id="IPR011051">
    <property type="entry name" value="RmlC_Cupin_sf"/>
</dbReference>
<reference evidence="6 7" key="1">
    <citation type="submission" date="2019-06" db="EMBL/GenBank/DDBJ databases">
        <title>Sorghum-associated microbial communities from plants grown in Nebraska, USA.</title>
        <authorList>
            <person name="Schachtman D."/>
        </authorList>
    </citation>
    <scope>NUCLEOTIDE SEQUENCE [LARGE SCALE GENOMIC DNA]</scope>
    <source>
        <strain evidence="6 7">T529</strain>
    </source>
</reference>
<dbReference type="Pfam" id="PF05726">
    <property type="entry name" value="Pirin_C"/>
    <property type="match status" value="1"/>
</dbReference>
<dbReference type="PIRSF" id="PIRSF006232">
    <property type="entry name" value="Pirin"/>
    <property type="match status" value="1"/>
</dbReference>
<feature type="binding site" evidence="2">
    <location>
        <position position="80"/>
    </location>
    <ligand>
        <name>Fe cation</name>
        <dbReference type="ChEBI" id="CHEBI:24875"/>
    </ligand>
</feature>
<dbReference type="CDD" id="cd02247">
    <property type="entry name" value="cupin_pirin_C"/>
    <property type="match status" value="1"/>
</dbReference>
<evidence type="ECO:0000313" key="6">
    <source>
        <dbReference type="EMBL" id="TWD73617.1"/>
    </source>
</evidence>
<keyword evidence="2" id="KW-0479">Metal-binding</keyword>
<feature type="domain" description="Pirin C-terminal" evidence="5">
    <location>
        <begin position="199"/>
        <end position="299"/>
    </location>
</feature>
<organism evidence="6 7">
    <name type="scientific">Variovorax beijingensis</name>
    <dbReference type="NCBI Taxonomy" id="2496117"/>
    <lineage>
        <taxon>Bacteria</taxon>
        <taxon>Pseudomonadati</taxon>
        <taxon>Pseudomonadota</taxon>
        <taxon>Betaproteobacteria</taxon>
        <taxon>Burkholderiales</taxon>
        <taxon>Comamonadaceae</taxon>
        <taxon>Variovorax</taxon>
    </lineage>
</organism>
<sequence length="323" mass="34556">MSKVLVQAHGALSPATTIRQSGVAGVETVILPPTRDLGDGFKVRRALPSAHRRMVGPFIFFDHIGPATFTAGQAFDVRLHPHIGLATVTYLIAGEIMHRDGLGNVQAIRPGEVNWMTAGSGIVHSERTPEAERRPGASLFGIQAWVALPKTHEEAEPGFFHHAAAAIPKTDSDGAALRLIAGRSDGLVSPVRTYSDMVYADIVLEDAARYQVKAEHVERAVYVVSGALEVLGQAGRFEAGELVVFKPGAELVLRGAGATRLMLIGGEPLAEPRHIYWNFVSSSAERIAQAKDDWRAQRFAGVPGDSEFIPLPADTPAARPASA</sequence>
<feature type="domain" description="Pirin N-terminal" evidence="4">
    <location>
        <begin position="41"/>
        <end position="146"/>
    </location>
</feature>
<keyword evidence="2" id="KW-0408">Iron</keyword>
<gene>
    <name evidence="6" type="ORF">FB547_12140</name>
</gene>
<dbReference type="PANTHER" id="PTHR13903:SF8">
    <property type="entry name" value="PIRIN"/>
    <property type="match status" value="1"/>
</dbReference>
<feature type="binding site" evidence="2">
    <location>
        <position position="82"/>
    </location>
    <ligand>
        <name>Fe cation</name>
        <dbReference type="ChEBI" id="CHEBI:24875"/>
    </ligand>
</feature>
<evidence type="ECO:0000256" key="3">
    <source>
        <dbReference type="RuleBase" id="RU003457"/>
    </source>
</evidence>
<accession>A0A561B453</accession>
<dbReference type="Proteomes" id="UP000319722">
    <property type="component" value="Unassembled WGS sequence"/>
</dbReference>
<evidence type="ECO:0000259" key="4">
    <source>
        <dbReference type="Pfam" id="PF02678"/>
    </source>
</evidence>